<feature type="region of interest" description="Disordered" evidence="14">
    <location>
        <begin position="1742"/>
        <end position="1778"/>
    </location>
</feature>
<feature type="compositionally biased region" description="Polar residues" evidence="14">
    <location>
        <begin position="170"/>
        <end position="189"/>
    </location>
</feature>
<feature type="compositionally biased region" description="Basic and acidic residues" evidence="14">
    <location>
        <begin position="614"/>
        <end position="628"/>
    </location>
</feature>
<feature type="compositionally biased region" description="Basic and acidic residues" evidence="14">
    <location>
        <begin position="3142"/>
        <end position="3170"/>
    </location>
</feature>
<feature type="compositionally biased region" description="Polar residues" evidence="14">
    <location>
        <begin position="928"/>
        <end position="957"/>
    </location>
</feature>
<evidence type="ECO:0000259" key="17">
    <source>
        <dbReference type="PROSITE" id="PS50868"/>
    </source>
</evidence>
<keyword evidence="12" id="KW-0539">Nucleus</keyword>
<feature type="compositionally biased region" description="Basic residues" evidence="14">
    <location>
        <begin position="2593"/>
        <end position="2607"/>
    </location>
</feature>
<evidence type="ECO:0000256" key="13">
    <source>
        <dbReference type="PROSITE-ProRule" id="PRU00035"/>
    </source>
</evidence>
<feature type="compositionally biased region" description="Basic and acidic residues" evidence="14">
    <location>
        <begin position="671"/>
        <end position="714"/>
    </location>
</feature>
<feature type="compositionally biased region" description="Low complexity" evidence="14">
    <location>
        <begin position="319"/>
        <end position="332"/>
    </location>
</feature>
<dbReference type="Pfam" id="PF20826">
    <property type="entry name" value="PHD_5"/>
    <property type="match status" value="1"/>
</dbReference>
<proteinExistence type="predicted"/>
<feature type="compositionally biased region" description="Polar residues" evidence="14">
    <location>
        <begin position="1048"/>
        <end position="1058"/>
    </location>
</feature>
<keyword evidence="4" id="KW-0489">Methyltransferase</keyword>
<dbReference type="InterPro" id="IPR006560">
    <property type="entry name" value="AWS_dom"/>
</dbReference>
<dbReference type="SMART" id="SM00317">
    <property type="entry name" value="SET"/>
    <property type="match status" value="1"/>
</dbReference>
<feature type="compositionally biased region" description="Polar residues" evidence="14">
    <location>
        <begin position="66"/>
        <end position="77"/>
    </location>
</feature>
<feature type="compositionally biased region" description="Basic residues" evidence="14">
    <location>
        <begin position="901"/>
        <end position="910"/>
    </location>
</feature>
<feature type="compositionally biased region" description="Polar residues" evidence="14">
    <location>
        <begin position="780"/>
        <end position="789"/>
    </location>
</feature>
<feature type="compositionally biased region" description="Basic and acidic residues" evidence="14">
    <location>
        <begin position="747"/>
        <end position="762"/>
    </location>
</feature>
<dbReference type="Pfam" id="PF00856">
    <property type="entry name" value="SET"/>
    <property type="match status" value="1"/>
</dbReference>
<evidence type="ECO:0000259" key="19">
    <source>
        <dbReference type="PROSITE" id="PS51215"/>
    </source>
</evidence>
<feature type="region of interest" description="Disordered" evidence="14">
    <location>
        <begin position="1"/>
        <end position="24"/>
    </location>
</feature>
<dbReference type="PRINTS" id="PR00929">
    <property type="entry name" value="ATHOOK"/>
</dbReference>
<dbReference type="SUPFAM" id="SSF57903">
    <property type="entry name" value="FYVE/PHD zinc finger"/>
    <property type="match status" value="1"/>
</dbReference>
<dbReference type="SUPFAM" id="SSF82199">
    <property type="entry name" value="SET domain"/>
    <property type="match status" value="1"/>
</dbReference>
<feature type="compositionally biased region" description="Acidic residues" evidence="14">
    <location>
        <begin position="1537"/>
        <end position="1548"/>
    </location>
</feature>
<evidence type="ECO:0000256" key="3">
    <source>
        <dbReference type="ARBA" id="ARBA00022454"/>
    </source>
</evidence>
<feature type="region of interest" description="Disordered" evidence="14">
    <location>
        <begin position="1219"/>
        <end position="1257"/>
    </location>
</feature>
<evidence type="ECO:0000313" key="20">
    <source>
        <dbReference type="EMBL" id="WAR00391.1"/>
    </source>
</evidence>
<keyword evidence="10" id="KW-0156">Chromatin regulator</keyword>
<comment type="subcellular location">
    <subcellularLocation>
        <location evidence="2">Chromosome</location>
    </subcellularLocation>
    <subcellularLocation>
        <location evidence="1">Nucleus</location>
    </subcellularLocation>
</comment>
<evidence type="ECO:0000256" key="12">
    <source>
        <dbReference type="ARBA" id="ARBA00023242"/>
    </source>
</evidence>
<feature type="region of interest" description="Disordered" evidence="14">
    <location>
        <begin position="2192"/>
        <end position="2295"/>
    </location>
</feature>
<evidence type="ECO:0000256" key="9">
    <source>
        <dbReference type="ARBA" id="ARBA00022833"/>
    </source>
</evidence>
<feature type="compositionally biased region" description="Basic and acidic residues" evidence="14">
    <location>
        <begin position="1069"/>
        <end position="1081"/>
    </location>
</feature>
<feature type="compositionally biased region" description="Basic and acidic residues" evidence="14">
    <location>
        <begin position="2254"/>
        <end position="2263"/>
    </location>
</feature>
<protein>
    <submittedName>
        <fullName evidence="20">ASH1L-like protein</fullName>
    </submittedName>
</protein>
<dbReference type="CDD" id="cd19174">
    <property type="entry name" value="SET_ASH1L"/>
    <property type="match status" value="1"/>
</dbReference>
<feature type="region of interest" description="Disordered" evidence="14">
    <location>
        <begin position="2589"/>
        <end position="2617"/>
    </location>
</feature>
<feature type="region of interest" description="Disordered" evidence="14">
    <location>
        <begin position="842"/>
        <end position="974"/>
    </location>
</feature>
<accession>A0ABY7DVQ3</accession>
<feature type="compositionally biased region" description="Basic residues" evidence="14">
    <location>
        <begin position="2204"/>
        <end position="2225"/>
    </location>
</feature>
<dbReference type="CDD" id="cd15548">
    <property type="entry name" value="PHD_ASH1L"/>
    <property type="match status" value="1"/>
</dbReference>
<keyword evidence="6" id="KW-0949">S-adenosyl-L-methionine</keyword>
<feature type="compositionally biased region" description="Polar residues" evidence="14">
    <location>
        <begin position="245"/>
        <end position="256"/>
    </location>
</feature>
<feature type="region of interest" description="Disordered" evidence="14">
    <location>
        <begin position="1662"/>
        <end position="1691"/>
    </location>
</feature>
<feature type="region of interest" description="Disordered" evidence="14">
    <location>
        <begin position="316"/>
        <end position="501"/>
    </location>
</feature>
<feature type="compositionally biased region" description="Basic and acidic residues" evidence="14">
    <location>
        <begin position="153"/>
        <end position="162"/>
    </location>
</feature>
<dbReference type="SMART" id="SM00570">
    <property type="entry name" value="AWS"/>
    <property type="match status" value="1"/>
</dbReference>
<evidence type="ECO:0000256" key="8">
    <source>
        <dbReference type="ARBA" id="ARBA00022771"/>
    </source>
</evidence>
<dbReference type="InterPro" id="IPR043319">
    <property type="entry name" value="PHD_ASH1L"/>
</dbReference>
<dbReference type="PROSITE" id="PS51215">
    <property type="entry name" value="AWS"/>
    <property type="match status" value="1"/>
</dbReference>
<evidence type="ECO:0000256" key="11">
    <source>
        <dbReference type="ARBA" id="ARBA00023117"/>
    </source>
</evidence>
<feature type="domain" description="Bromo" evidence="15">
    <location>
        <begin position="2747"/>
        <end position="2809"/>
    </location>
</feature>
<feature type="region of interest" description="Disordered" evidence="14">
    <location>
        <begin position="1367"/>
        <end position="1398"/>
    </location>
</feature>
<dbReference type="CDD" id="cd04717">
    <property type="entry name" value="BAH_polybromo"/>
    <property type="match status" value="1"/>
</dbReference>
<feature type="compositionally biased region" description="Basic residues" evidence="14">
    <location>
        <begin position="1810"/>
        <end position="1824"/>
    </location>
</feature>
<feature type="compositionally biased region" description="Basic and acidic residues" evidence="14">
    <location>
        <begin position="2608"/>
        <end position="2617"/>
    </location>
</feature>
<feature type="compositionally biased region" description="Basic residues" evidence="14">
    <location>
        <begin position="1664"/>
        <end position="1675"/>
    </location>
</feature>
<feature type="region of interest" description="Disordered" evidence="14">
    <location>
        <begin position="591"/>
        <end position="798"/>
    </location>
</feature>
<dbReference type="SUPFAM" id="SSF47370">
    <property type="entry name" value="Bromodomain"/>
    <property type="match status" value="1"/>
</dbReference>
<reference evidence="20" key="1">
    <citation type="submission" date="2022-11" db="EMBL/GenBank/DDBJ databases">
        <title>Centuries of genome instability and evolution in soft-shell clam transmissible cancer (bioRxiv).</title>
        <authorList>
            <person name="Hart S.F.M."/>
            <person name="Yonemitsu M.A."/>
            <person name="Giersch R.M."/>
            <person name="Beal B.F."/>
            <person name="Arriagada G."/>
            <person name="Davis B.W."/>
            <person name="Ostrander E.A."/>
            <person name="Goff S.P."/>
            <person name="Metzger M.J."/>
        </authorList>
    </citation>
    <scope>NUCLEOTIDE SEQUENCE</scope>
    <source>
        <strain evidence="20">MELC-2E11</strain>
        <tissue evidence="20">Siphon/mantle</tissue>
    </source>
</reference>
<name>A0ABY7DVQ3_MYAAR</name>
<dbReference type="Gene3D" id="1.20.920.10">
    <property type="entry name" value="Bromodomain-like"/>
    <property type="match status" value="1"/>
</dbReference>
<feature type="compositionally biased region" description="Low complexity" evidence="14">
    <location>
        <begin position="457"/>
        <end position="469"/>
    </location>
</feature>
<feature type="domain" description="BAH" evidence="18">
    <location>
        <begin position="2980"/>
        <end position="3111"/>
    </location>
</feature>
<feature type="compositionally biased region" description="Polar residues" evidence="14">
    <location>
        <begin position="2286"/>
        <end position="2295"/>
    </location>
</feature>
<keyword evidence="7" id="KW-0479">Metal-binding</keyword>
<keyword evidence="3" id="KW-0158">Chromosome</keyword>
<dbReference type="PROSITE" id="PS51038">
    <property type="entry name" value="BAH"/>
    <property type="match status" value="1"/>
</dbReference>
<sequence>MNTADDPAHTGFSEGQSLLQDHAVQHVNEAEVVKDGCEEDLHGEKAEEAQNVVDNVLETPVKTCSNVETKGSTQSEQGDVAARSVSVTSHDITSQEKKESEAEIGTCHGLEPCSPSEIPLPDELDVPANELDVPAIDNNTADDADASTGNVKHTSEPQKSDCDNVLISIKDTTPGSSNGSADIICTNQFPEKDQLDHNNEDGNSSNGNKNDTINFEKSVEDDADGLPVKDTGNLSKEVSLHDTEFVSTPQLPNNDNKPSDIRNGDTEAQPYSSTENKGQKAEVAVAEIATSCKDIEQNEESQDECQIGTIEASLTEYFSSQENEGNESSEQQIDVEGANKHVGEDESSDEQSNKESDDILNDGKVINSGNEQPHSGCSNDEQKVNEASDDQNSTTHKHKGDVAKPTLSNKDKLDENSSIQEKDQNIVLQTEQSETNNGIIDSKSDTSEDCQVSATISKGRTSRSSSESRNVFQMFPVQQDASHMDSVKDEVNDEKASNSEVTNSVNISNDYIGSFETFIKKQTDVGSKNSTKCQRKPIFKPKSGRRHRSLDKSCQEEVFVSKENIIEKAKLKYPGLKELRIDLSMKDLVDPAKKISEEKPSKTVSKKFIGRSTKQKDHKRDQISEKNASKNQSTRGLAHELKLLHEPSIHHKISAQYSNDRSKPLKKRTRHGLDGNEQVDLKDTNKIDFDNSKPADNIRKSKLEKPADIPEKVKKSLKSNSAGKLLKDNSKIKTGDKLTNRSKNAKAIKEIKSKDSKTEKAKTVPQQKQQVKGKCDSSSKRITCGSTENKQNEKMEGTLNVLKAADRRTGEAESVTCKTDKQIDTKVPVVKKYPERTCKARLSVNSYNSSKQSEETQKTKHKTLSLSKATVHNSYETNTEKSAETAEPKTVLLVQHPDSKSKKKRKRKVKPWSWGNEKKRYKPKLKVQSDNIPRSETSESDTVSSNLVSDEAMQENSGKSETDHQKKCEDEVAGTNSEREMYLNNNQEHDLVHEAQTLADSLSSLVRPNSNSKKSRRNSLVIKKRISRHTETHNMLNIGSQSDHENPDSGNHLINNPPGNLIQINDGLEQEHVPEHDEKSSDSGIQSLAGSPAGNESPNSVSSENLSANGNKTSKNCLKTLCNSHLLPSSASSVVTNDKISISSNELVSSVLCATASSSVSSFSVTTSVKSMSETTTVYSKNTPLSSPVVSTSSAYTCLNVNTTTNSASLSDSRNSVSSCVNSAHSPSKKKNRAKFLQSRKSSTLLQKGRLPTEEEKEQRLEDKFDYLSRNCAKEKCDNCTTGNNEHSLIKNSNTLDVAASAIQNSANFAPNVPLNSSSDLTTINVNDILPSEHEDDRESHFLTNSPEQEIVEKIISHLPLEVPDVETYKHKKKKKSKKKNKRKRSHLETEPTEVKKGKYIEEEHSDIKTDENESAIENNFKEHEDCVKASCSMNTEHAQVLHESESELPKQDDKDIELETEVTPVPVSSESENFCQDIVNSLVAIVENYSSQITDSYGDNNEELEADLHSTEEIETTSRVANETDNEKTEHQEPISECEDNDDNLDNEIDENLNAMENPEFEIRNVIDGIQTVIENWDNDDHSPVDELSDKIITEGSSDTSNITAVFPLQRKRGRPPNKRKKSKILTLQKYKNKYRYISFNKFKCKAAQPPHKVHQEMFIKRGPGRPKGSKNRVKSNVVKEKRPRGRPKGALNKVKKLNVEQTMPNGSAAASVQGAHEFESLQENGFAPPVMMQWRESRVMPGLGEEKKKRGRPRKRPLPEVGQKPKKRGRPVLNKNKLLHDIHSENDSSFKKIDNVAALGPSLDIRRKPGKKKGFKQNKLRHPSSVSDALISPGRLDQEMDTEGHDFSVREPAQSISSHDSDNSGVGSNLCAKTSAIQLWMEMSKHRRKKNKKKMFHFKSKHKNIVDPVFIAEVDLVTDVFPSLAISPSGETYLRVRPGEVPLPSIFKIVRIDVKKKKKDKLFVFEKAKPLKPKNDELSTKDKIKLGRRISILGESSMDLDDGSGQRQCNLPPKKRHKLFSIGAGDDGKPERRKVGRPRKQSAPHQPSEFAFGDVQRKKDTFKLGDDGSDDISFASVAKSGSSAAFSPPRPQVTGADPVSMATTLTFTTKVGSVARSGNGHKVTSGSSVTCGQMDLTSKDSSKDKTVLKGSLLGGINLSSEATVSVDDADDICDNDSNDLEVEKINASANHRSDECAGNRNNLKRKHVKSDKLKSTKKAKKRKLPGDGVTEGGAVRTSRQTICPESQPLPTIHREDGCHSDPDDDDGNKGSKRRGSAESRESDTSIVKKQSTLQKKRYQKAGLYSDSYKDESGVKEKDMSSMIFSFDPPLHFGHHMLRTVTDFQLPYDTWWLHYNDMLPKKGDGQQYRKIRNNIYVDARPSCPYEAHTCNCSVPLGQGAKGCGEDCLNRLIYSECFTDMCPCGPACSNQAIQKRQFAPGLQKFLTKERGFGVRTIKPIKGGDLVTEYVGEVVSEQEFRRRMTEEYSQECHHYCLNLDGGMVIDGYRMGNVARFINHSCEPNCEMQKWNVNGMYHMCLYAQKDIEPGTELVYDYNFQSFNHDAQQICKCGSQVCRGLIGGRTKAKAAEKGLSKVKGKHQKDKRKSKVRPDKIGENNKHVSAAQSQSAPVFGNQLIPPFISQLSIKKKERLYARMHAIFLVRNLDKLRQKFTKEPVVHKHANEEDYVKGTHFTKKDVITTQLTALKTSRSVKTRRQTVAEEDLEVGKMARLAGVCHEDENVLAIPDLYHLPARKKHPWYYQVIQEPIDLTMIENRILSGEYTSLDDFEKDVMKLFNNVETYCGKKSKMGDNMRQLRAVYSTAKQSQMYKLQEILGAGEARVPDPGPGTVLEPQGGAMSDLEGGENMQVATPTMSVSSESDISEVSDNKGEWVVEDEEEEVIRCICGIYKDEGLMIQCEKCYIWQHTDCMKVKGDEDNYLCDECEPRPIDREVEIVPNSDDEDEMPDDGNRYFMTLMRDDMQIRLGSCVYVMKENQSKRYSYKKSGGLNKDKMDIFRIERLWKNDKGEKFAFGHTYVRPHETFHEPNRKFFPNEVFRTPLYEIFPLDSIVGYCCVLDLLTYCKGRPKGHRDDDIYICEYRMDKTLHLFYKISPKQRIPVNTKSYCFEMYEKRLNPKRTYSPHEVPESYKRNWREKSTSSTEGGERKADGKTAVKVQPGINTPNMLSYILLNWMPFCKEGECVVF</sequence>
<feature type="region of interest" description="Disordered" evidence="14">
    <location>
        <begin position="3137"/>
        <end position="3171"/>
    </location>
</feature>
<keyword evidence="21" id="KW-1185">Reference proteome</keyword>
<evidence type="ECO:0000256" key="14">
    <source>
        <dbReference type="SAM" id="MobiDB-lite"/>
    </source>
</evidence>
<feature type="compositionally biased region" description="Basic and acidic residues" evidence="14">
    <location>
        <begin position="482"/>
        <end position="497"/>
    </location>
</feature>
<feature type="region of interest" description="Disordered" evidence="14">
    <location>
        <begin position="1003"/>
        <end position="1108"/>
    </location>
</feature>
<keyword evidence="11 13" id="KW-0103">Bromodomain</keyword>
<dbReference type="InterPro" id="IPR001965">
    <property type="entry name" value="Znf_PHD"/>
</dbReference>
<evidence type="ECO:0000259" key="16">
    <source>
        <dbReference type="PROSITE" id="PS50280"/>
    </source>
</evidence>
<feature type="domain" description="SET" evidence="16">
    <location>
        <begin position="2440"/>
        <end position="2556"/>
    </location>
</feature>
<keyword evidence="5" id="KW-0808">Transferase</keyword>
<feature type="region of interest" description="Disordered" evidence="14">
    <location>
        <begin position="1806"/>
        <end position="1832"/>
    </location>
</feature>
<dbReference type="InterPro" id="IPR001487">
    <property type="entry name" value="Bromodomain"/>
</dbReference>
<feature type="domain" description="Post-SET" evidence="17">
    <location>
        <begin position="2564"/>
        <end position="2580"/>
    </location>
</feature>
<dbReference type="InterPro" id="IPR013083">
    <property type="entry name" value="Znf_RING/FYVE/PHD"/>
</dbReference>
<feature type="compositionally biased region" description="Polar residues" evidence="14">
    <location>
        <begin position="201"/>
        <end position="215"/>
    </location>
</feature>
<dbReference type="InterPro" id="IPR001025">
    <property type="entry name" value="BAH_dom"/>
</dbReference>
<dbReference type="Gene3D" id="2.170.270.10">
    <property type="entry name" value="SET domain"/>
    <property type="match status" value="1"/>
</dbReference>
<dbReference type="PROSITE" id="PS01359">
    <property type="entry name" value="ZF_PHD_1"/>
    <property type="match status" value="1"/>
</dbReference>
<dbReference type="PROSITE" id="PS50280">
    <property type="entry name" value="SET"/>
    <property type="match status" value="1"/>
</dbReference>
<dbReference type="InterPro" id="IPR043151">
    <property type="entry name" value="BAH_sf"/>
</dbReference>
<dbReference type="InterPro" id="IPR001214">
    <property type="entry name" value="SET_dom"/>
</dbReference>
<dbReference type="InterPro" id="IPR017956">
    <property type="entry name" value="AT_hook_DNA-bd_motif"/>
</dbReference>
<feature type="region of interest" description="Disordered" evidence="14">
    <location>
        <begin position="66"/>
        <end position="282"/>
    </location>
</feature>
<dbReference type="InterPro" id="IPR036427">
    <property type="entry name" value="Bromodomain-like_sf"/>
</dbReference>
<evidence type="ECO:0000259" key="15">
    <source>
        <dbReference type="PROSITE" id="PS50014"/>
    </source>
</evidence>
<gene>
    <name evidence="20" type="ORF">MAR_024763</name>
</gene>
<evidence type="ECO:0000256" key="7">
    <source>
        <dbReference type="ARBA" id="ARBA00022723"/>
    </source>
</evidence>
<dbReference type="PROSITE" id="PS50014">
    <property type="entry name" value="BROMODOMAIN_2"/>
    <property type="match status" value="1"/>
</dbReference>
<dbReference type="InterPro" id="IPR019786">
    <property type="entry name" value="Zinc_finger_PHD-type_CS"/>
</dbReference>
<feature type="compositionally biased region" description="Basic and acidic residues" evidence="14">
    <location>
        <begin position="637"/>
        <end position="649"/>
    </location>
</feature>
<evidence type="ECO:0000256" key="2">
    <source>
        <dbReference type="ARBA" id="ARBA00004286"/>
    </source>
</evidence>
<feature type="compositionally biased region" description="Basic residues" evidence="14">
    <location>
        <begin position="2033"/>
        <end position="2044"/>
    </location>
</feature>
<evidence type="ECO:0000313" key="21">
    <source>
        <dbReference type="Proteomes" id="UP001164746"/>
    </source>
</evidence>
<feature type="compositionally biased region" description="Basic and acidic residues" evidence="14">
    <location>
        <begin position="1526"/>
        <end position="1535"/>
    </location>
</feature>
<dbReference type="InterPro" id="IPR046341">
    <property type="entry name" value="SET_dom_sf"/>
</dbReference>
<dbReference type="SMART" id="SM00297">
    <property type="entry name" value="BROMO"/>
    <property type="match status" value="1"/>
</dbReference>
<evidence type="ECO:0000256" key="6">
    <source>
        <dbReference type="ARBA" id="ARBA00022691"/>
    </source>
</evidence>
<feature type="region of interest" description="Disordered" evidence="14">
    <location>
        <begin position="2020"/>
        <end position="2050"/>
    </location>
</feature>
<feature type="region of interest" description="Disordered" evidence="14">
    <location>
        <begin position="1518"/>
        <end position="1548"/>
    </location>
</feature>
<feature type="compositionally biased region" description="Polar residues" evidence="14">
    <location>
        <begin position="367"/>
        <end position="379"/>
    </location>
</feature>
<feature type="domain" description="AWS" evidence="19">
    <location>
        <begin position="2386"/>
        <end position="2437"/>
    </location>
</feature>
<feature type="compositionally biased region" description="Polar residues" evidence="14">
    <location>
        <begin position="1082"/>
        <end position="1108"/>
    </location>
</feature>
<dbReference type="InterPro" id="IPR003616">
    <property type="entry name" value="Post-SET_dom"/>
</dbReference>
<feature type="compositionally biased region" description="Basic residues" evidence="14">
    <location>
        <begin position="1370"/>
        <end position="1386"/>
    </location>
</feature>
<dbReference type="Pfam" id="PF17907">
    <property type="entry name" value="AWS"/>
    <property type="match status" value="1"/>
</dbReference>
<dbReference type="Gene3D" id="3.30.40.10">
    <property type="entry name" value="Zinc/RING finger domain, C3HC4 (zinc finger)"/>
    <property type="match status" value="1"/>
</dbReference>
<feature type="compositionally biased region" description="Basic and acidic residues" evidence="14">
    <location>
        <begin position="190"/>
        <end position="200"/>
    </location>
</feature>
<feature type="compositionally biased region" description="Basic and acidic residues" evidence="14">
    <location>
        <begin position="878"/>
        <end position="887"/>
    </location>
</feature>
<feature type="compositionally biased region" description="Basic and acidic residues" evidence="14">
    <location>
        <begin position="958"/>
        <end position="970"/>
    </location>
</feature>
<keyword evidence="9" id="KW-0862">Zinc</keyword>
<dbReference type="PANTHER" id="PTHR46147:SF3">
    <property type="entry name" value="HISTONE-LYSINE N-METHYLTRANSFERASE ASH1"/>
    <property type="match status" value="1"/>
</dbReference>
<organism evidence="20 21">
    <name type="scientific">Mya arenaria</name>
    <name type="common">Soft-shell clam</name>
    <dbReference type="NCBI Taxonomy" id="6604"/>
    <lineage>
        <taxon>Eukaryota</taxon>
        <taxon>Metazoa</taxon>
        <taxon>Spiralia</taxon>
        <taxon>Lophotrochozoa</taxon>
        <taxon>Mollusca</taxon>
        <taxon>Bivalvia</taxon>
        <taxon>Autobranchia</taxon>
        <taxon>Heteroconchia</taxon>
        <taxon>Euheterodonta</taxon>
        <taxon>Imparidentia</taxon>
        <taxon>Neoheterodontei</taxon>
        <taxon>Myida</taxon>
        <taxon>Myoidea</taxon>
        <taxon>Myidae</taxon>
        <taxon>Mya</taxon>
    </lineage>
</organism>
<evidence type="ECO:0000256" key="5">
    <source>
        <dbReference type="ARBA" id="ARBA00022679"/>
    </source>
</evidence>
<evidence type="ECO:0000259" key="18">
    <source>
        <dbReference type="PROSITE" id="PS51038"/>
    </source>
</evidence>
<evidence type="ECO:0000256" key="10">
    <source>
        <dbReference type="ARBA" id="ARBA00022853"/>
    </source>
</evidence>
<keyword evidence="8" id="KW-0863">Zinc-finger</keyword>
<dbReference type="SMART" id="SM00249">
    <property type="entry name" value="PHD"/>
    <property type="match status" value="1"/>
</dbReference>
<dbReference type="CDD" id="cd04369">
    <property type="entry name" value="Bromodomain"/>
    <property type="match status" value="1"/>
</dbReference>
<dbReference type="InterPro" id="IPR011011">
    <property type="entry name" value="Znf_FYVE_PHD"/>
</dbReference>
<feature type="compositionally biased region" description="Basic and acidic residues" evidence="14">
    <location>
        <begin position="725"/>
        <end position="739"/>
    </location>
</feature>
<feature type="compositionally biased region" description="Basic residues" evidence="14">
    <location>
        <begin position="1013"/>
        <end position="1027"/>
    </location>
</feature>
<feature type="compositionally biased region" description="Polar residues" evidence="14">
    <location>
        <begin position="864"/>
        <end position="877"/>
    </location>
</feature>
<dbReference type="PANTHER" id="PTHR46147">
    <property type="entry name" value="HISTONE-LYSINE N-METHYLTRANSFERASE ASH1"/>
    <property type="match status" value="1"/>
</dbReference>
<dbReference type="SMART" id="SM00439">
    <property type="entry name" value="BAH"/>
    <property type="match status" value="1"/>
</dbReference>
<dbReference type="PROSITE" id="PS50868">
    <property type="entry name" value="POST_SET"/>
    <property type="match status" value="1"/>
</dbReference>
<dbReference type="Pfam" id="PF00439">
    <property type="entry name" value="Bromodomain"/>
    <property type="match status" value="1"/>
</dbReference>
<dbReference type="Pfam" id="PF01426">
    <property type="entry name" value="BAH"/>
    <property type="match status" value="1"/>
</dbReference>
<feature type="compositionally biased region" description="Basic and acidic residues" evidence="14">
    <location>
        <begin position="591"/>
        <end position="601"/>
    </location>
</feature>
<feature type="compositionally biased region" description="Polar residues" evidence="14">
    <location>
        <begin position="426"/>
        <end position="439"/>
    </location>
</feature>
<evidence type="ECO:0000256" key="4">
    <source>
        <dbReference type="ARBA" id="ARBA00022603"/>
    </source>
</evidence>
<feature type="compositionally biased region" description="Basic and acidic residues" evidence="14">
    <location>
        <begin position="1387"/>
        <end position="1398"/>
    </location>
</feature>
<feature type="compositionally biased region" description="Basic residues" evidence="14">
    <location>
        <begin position="533"/>
        <end position="549"/>
    </location>
</feature>
<dbReference type="Gene3D" id="2.30.30.490">
    <property type="match status" value="1"/>
</dbReference>
<dbReference type="Proteomes" id="UP001164746">
    <property type="component" value="Chromosome 3"/>
</dbReference>
<feature type="region of interest" description="Disordered" evidence="14">
    <location>
        <begin position="526"/>
        <end position="552"/>
    </location>
</feature>
<evidence type="ECO:0000256" key="1">
    <source>
        <dbReference type="ARBA" id="ARBA00004123"/>
    </source>
</evidence>
<dbReference type="EMBL" id="CP111014">
    <property type="protein sequence ID" value="WAR00391.1"/>
    <property type="molecule type" value="Genomic_DNA"/>
</dbReference>
<feature type="compositionally biased region" description="Basic and acidic residues" evidence="14">
    <location>
        <begin position="409"/>
        <end position="424"/>
    </location>
</feature>
<dbReference type="SMART" id="SM00384">
    <property type="entry name" value="AT_hook"/>
    <property type="match status" value="6"/>
</dbReference>